<feature type="transmembrane region" description="Helical" evidence="1">
    <location>
        <begin position="185"/>
        <end position="207"/>
    </location>
</feature>
<keyword evidence="1" id="KW-0472">Membrane</keyword>
<evidence type="ECO:0000313" key="2">
    <source>
        <dbReference type="EMBL" id="TFH98543.1"/>
    </source>
</evidence>
<evidence type="ECO:0000313" key="3">
    <source>
        <dbReference type="Proteomes" id="UP000297477"/>
    </source>
</evidence>
<dbReference type="RefSeq" id="WP_067191538.1">
    <property type="nucleotide sequence ID" value="NZ_CP126965.1"/>
</dbReference>
<proteinExistence type="predicted"/>
<accession>A0ABY2K2H0</accession>
<sequence length="216" mass="23281">MAKNPRLPRPTRSDEYEIVFASNAAAKGWRDLVAARRNLMVDAWDFLTRTPHAVTPKNYPLKGTLGTVALVAFLTFLVWTKGPSEAATVYSLITAGLLAVLVGGFALGLVVSWGRRAVPPPMSGEWMTAWQGRRATEPPRRGVKLAAFVFGMAWVLFAAGFRAVAFLRDLLPGGGGLPQGAAEGLGFSVVCLLLAAGLAALGTWLVLRHRDRRPRC</sequence>
<evidence type="ECO:0000256" key="1">
    <source>
        <dbReference type="SAM" id="Phobius"/>
    </source>
</evidence>
<keyword evidence="3" id="KW-1185">Reference proteome</keyword>
<protein>
    <submittedName>
        <fullName evidence="2">Uncharacterized protein</fullName>
    </submittedName>
</protein>
<name>A0ABY2K2H0_9MICC</name>
<gene>
    <name evidence="2" type="ORF">E4A49_08500</name>
</gene>
<dbReference type="Proteomes" id="UP000297477">
    <property type="component" value="Unassembled WGS sequence"/>
</dbReference>
<comment type="caution">
    <text evidence="2">The sequence shown here is derived from an EMBL/GenBank/DDBJ whole genome shotgun (WGS) entry which is preliminary data.</text>
</comment>
<feature type="transmembrane region" description="Helical" evidence="1">
    <location>
        <begin position="91"/>
        <end position="113"/>
    </location>
</feature>
<keyword evidence="1" id="KW-1133">Transmembrane helix</keyword>
<feature type="transmembrane region" description="Helical" evidence="1">
    <location>
        <begin position="143"/>
        <end position="165"/>
    </location>
</feature>
<reference evidence="2 3" key="1">
    <citation type="submission" date="2019-03" db="EMBL/GenBank/DDBJ databases">
        <title>Reclassification of Micrococcus aloeverae and Micrococcus yunnanensis as later heterotypic synonyms of Micrococcus luteus.</title>
        <authorList>
            <person name="Huang C.-H."/>
        </authorList>
    </citation>
    <scope>NUCLEOTIDE SEQUENCE [LARGE SCALE GENOMIC DNA]</scope>
    <source>
        <strain evidence="2 3">BCRC 12151</strain>
    </source>
</reference>
<dbReference type="EMBL" id="SPKT01000016">
    <property type="protein sequence ID" value="TFH98543.1"/>
    <property type="molecule type" value="Genomic_DNA"/>
</dbReference>
<feature type="transmembrane region" description="Helical" evidence="1">
    <location>
        <begin position="59"/>
        <end position="79"/>
    </location>
</feature>
<organism evidence="2 3">
    <name type="scientific">Micrococcus lylae</name>
    <dbReference type="NCBI Taxonomy" id="1273"/>
    <lineage>
        <taxon>Bacteria</taxon>
        <taxon>Bacillati</taxon>
        <taxon>Actinomycetota</taxon>
        <taxon>Actinomycetes</taxon>
        <taxon>Micrococcales</taxon>
        <taxon>Micrococcaceae</taxon>
        <taxon>Micrococcus</taxon>
    </lineage>
</organism>
<keyword evidence="1" id="KW-0812">Transmembrane</keyword>